<sequence>MRTIVIFTEKENNTKQKNPINPRFKDLTKIRDQAERVLMETPVTPPVSTIMDIITPQYKSESTLFFQKGIQGEKYEHNIIHNYGPSLQNTKYLERKIHNERETGSKL</sequence>
<dbReference type="Proteomes" id="UP000765509">
    <property type="component" value="Unassembled WGS sequence"/>
</dbReference>
<organism evidence="1 2">
    <name type="scientific">Austropuccinia psidii MF-1</name>
    <dbReference type="NCBI Taxonomy" id="1389203"/>
    <lineage>
        <taxon>Eukaryota</taxon>
        <taxon>Fungi</taxon>
        <taxon>Dikarya</taxon>
        <taxon>Basidiomycota</taxon>
        <taxon>Pucciniomycotina</taxon>
        <taxon>Pucciniomycetes</taxon>
        <taxon>Pucciniales</taxon>
        <taxon>Sphaerophragmiaceae</taxon>
        <taxon>Austropuccinia</taxon>
    </lineage>
</organism>
<evidence type="ECO:0000313" key="1">
    <source>
        <dbReference type="EMBL" id="MBW0490515.1"/>
    </source>
</evidence>
<gene>
    <name evidence="1" type="ORF">O181_030230</name>
</gene>
<proteinExistence type="predicted"/>
<dbReference type="EMBL" id="AVOT02010617">
    <property type="protein sequence ID" value="MBW0490515.1"/>
    <property type="molecule type" value="Genomic_DNA"/>
</dbReference>
<comment type="caution">
    <text evidence="1">The sequence shown here is derived from an EMBL/GenBank/DDBJ whole genome shotgun (WGS) entry which is preliminary data.</text>
</comment>
<reference evidence="1" key="1">
    <citation type="submission" date="2021-03" db="EMBL/GenBank/DDBJ databases">
        <title>Draft genome sequence of rust myrtle Austropuccinia psidii MF-1, a brazilian biotype.</title>
        <authorList>
            <person name="Quecine M.C."/>
            <person name="Pachon D.M.R."/>
            <person name="Bonatelli M.L."/>
            <person name="Correr F.H."/>
            <person name="Franceschini L.M."/>
            <person name="Leite T.F."/>
            <person name="Margarido G.R.A."/>
            <person name="Almeida C.A."/>
            <person name="Ferrarezi J.A."/>
            <person name="Labate C.A."/>
        </authorList>
    </citation>
    <scope>NUCLEOTIDE SEQUENCE</scope>
    <source>
        <strain evidence="1">MF-1</strain>
    </source>
</reference>
<name>A0A9Q3CVW7_9BASI</name>
<protein>
    <submittedName>
        <fullName evidence="1">Uncharacterized protein</fullName>
    </submittedName>
</protein>
<accession>A0A9Q3CVW7</accession>
<evidence type="ECO:0000313" key="2">
    <source>
        <dbReference type="Proteomes" id="UP000765509"/>
    </source>
</evidence>
<keyword evidence="2" id="KW-1185">Reference proteome</keyword>
<dbReference type="AlphaFoldDB" id="A0A9Q3CVW7"/>